<evidence type="ECO:0000256" key="4">
    <source>
        <dbReference type="ARBA" id="ARBA00022723"/>
    </source>
</evidence>
<evidence type="ECO:0000256" key="3">
    <source>
        <dbReference type="ARBA" id="ARBA00022617"/>
    </source>
</evidence>
<dbReference type="GO" id="GO:0004601">
    <property type="term" value="F:peroxidase activity"/>
    <property type="evidence" value="ECO:0007669"/>
    <property type="project" value="UniProtKB-KW"/>
</dbReference>
<feature type="domain" description="DyP dimeric alpha+beta barrel" evidence="11">
    <location>
        <begin position="62"/>
        <end position="211"/>
    </location>
</feature>
<dbReference type="InterPro" id="IPR048328">
    <property type="entry name" value="Dyp_perox_C"/>
</dbReference>
<feature type="domain" description="Dyp-type peroxidase C-terminal" evidence="10">
    <location>
        <begin position="221"/>
        <end position="442"/>
    </location>
</feature>
<comment type="similarity">
    <text evidence="8">Belongs to the DyP-type peroxidase family.</text>
</comment>
<comment type="cofactor">
    <cofactor evidence="1">
        <name>heme b</name>
        <dbReference type="ChEBI" id="CHEBI:60344"/>
    </cofactor>
</comment>
<keyword evidence="7" id="KW-0408">Iron</keyword>
<dbReference type="PROSITE" id="PS51404">
    <property type="entry name" value="DYP_PEROXIDASE"/>
    <property type="match status" value="1"/>
</dbReference>
<proteinExistence type="inferred from homology"/>
<feature type="signal peptide" evidence="9">
    <location>
        <begin position="1"/>
        <end position="19"/>
    </location>
</feature>
<evidence type="ECO:0000313" key="13">
    <source>
        <dbReference type="Proteomes" id="UP001498398"/>
    </source>
</evidence>
<keyword evidence="13" id="KW-1185">Reference proteome</keyword>
<keyword evidence="3" id="KW-0349">Heme</keyword>
<keyword evidence="2 12" id="KW-0575">Peroxidase</keyword>
<organism evidence="12 13">
    <name type="scientific">Marasmiellus scandens</name>
    <dbReference type="NCBI Taxonomy" id="2682957"/>
    <lineage>
        <taxon>Eukaryota</taxon>
        <taxon>Fungi</taxon>
        <taxon>Dikarya</taxon>
        <taxon>Basidiomycota</taxon>
        <taxon>Agaricomycotina</taxon>
        <taxon>Agaricomycetes</taxon>
        <taxon>Agaricomycetidae</taxon>
        <taxon>Agaricales</taxon>
        <taxon>Marasmiineae</taxon>
        <taxon>Omphalotaceae</taxon>
        <taxon>Marasmiellus</taxon>
    </lineage>
</organism>
<evidence type="ECO:0000259" key="11">
    <source>
        <dbReference type="Pfam" id="PF21105"/>
    </source>
</evidence>
<protein>
    <submittedName>
        <fullName evidence="12">Dye-decolorizing heme-containing peroxidase</fullName>
    </submittedName>
</protein>
<evidence type="ECO:0000256" key="6">
    <source>
        <dbReference type="ARBA" id="ARBA00023002"/>
    </source>
</evidence>
<sequence length="520" mass="55460">MKLSSLSIFISLAINAALAAPEIKRASSDPILINPPGFPSLPSSRTGSRIAPQVATTLNLNDIQGDVLIGMRKIKELFFFFSIKDAATFKSKLGSDIHSLVTNTNQLLSGSSNVPVTAVNIAFSNTGLLALNVTDDLLDPDFVSGQFAEANDLGDAGTSNWVSGFAGTNIHGVFLLAANHTQDIDTQLANIQQILGDSITEIYRLSGAARPGHEQGHEHFGFLDGVSNPAVQGFDDGDRPQPAAIASGRFILGTDGDTVSGRPDWTTGGSFLVFRQLQQKVPEFNKYVEDNALNVPGLSQQENTDLFGARLIGRWKSGAPIDLAPLRDDPALGADSQRNNNFNYDHPDISGFDVKSNQTLCPFSAHVRKTRPRATLGDETGAFDDHHIIRSGIPYGPEVTDAEASSNQSSTDPSLERGLAFVAYQSNIASGFKFIQQSWVDNAQFPADISVFGLTGNTTGVDPIIGRVGGSATDAPRVITGTDPLDTNKAFTIDSEFVISRGGEYFFSPPISALSGRLST</sequence>
<keyword evidence="4" id="KW-0479">Metal-binding</keyword>
<evidence type="ECO:0000259" key="10">
    <source>
        <dbReference type="Pfam" id="PF20628"/>
    </source>
</evidence>
<dbReference type="InterPro" id="IPR049509">
    <property type="entry name" value="DyP_N"/>
</dbReference>
<keyword evidence="5 9" id="KW-0732">Signal</keyword>
<dbReference type="NCBIfam" id="TIGR01413">
    <property type="entry name" value="Dyp_perox_fam"/>
    <property type="match status" value="1"/>
</dbReference>
<reference evidence="12 13" key="1">
    <citation type="submission" date="2024-01" db="EMBL/GenBank/DDBJ databases">
        <title>A draft genome for the cacao thread blight pathogen Marasmiellus scandens.</title>
        <authorList>
            <person name="Baruah I.K."/>
            <person name="Leung J."/>
            <person name="Bukari Y."/>
            <person name="Amoako-Attah I."/>
            <person name="Meinhardt L.W."/>
            <person name="Bailey B.A."/>
            <person name="Cohen S.P."/>
        </authorList>
    </citation>
    <scope>NUCLEOTIDE SEQUENCE [LARGE SCALE GENOMIC DNA]</scope>
    <source>
        <strain evidence="12 13">GH-19</strain>
    </source>
</reference>
<evidence type="ECO:0000256" key="8">
    <source>
        <dbReference type="ARBA" id="ARBA00025737"/>
    </source>
</evidence>
<dbReference type="Pfam" id="PF21105">
    <property type="entry name" value="DyP_N"/>
    <property type="match status" value="1"/>
</dbReference>
<comment type="caution">
    <text evidence="12">The sequence shown here is derived from an EMBL/GenBank/DDBJ whole genome shotgun (WGS) entry which is preliminary data.</text>
</comment>
<evidence type="ECO:0000256" key="7">
    <source>
        <dbReference type="ARBA" id="ARBA00023004"/>
    </source>
</evidence>
<dbReference type="EMBL" id="JBANRG010000087">
    <property type="protein sequence ID" value="KAK7437278.1"/>
    <property type="molecule type" value="Genomic_DNA"/>
</dbReference>
<dbReference type="Pfam" id="PF20628">
    <property type="entry name" value="Dyp_perox_C"/>
    <property type="match status" value="1"/>
</dbReference>
<feature type="chain" id="PRO_5045200819" evidence="9">
    <location>
        <begin position="20"/>
        <end position="520"/>
    </location>
</feature>
<evidence type="ECO:0000256" key="5">
    <source>
        <dbReference type="ARBA" id="ARBA00022729"/>
    </source>
</evidence>
<evidence type="ECO:0000256" key="2">
    <source>
        <dbReference type="ARBA" id="ARBA00022559"/>
    </source>
</evidence>
<dbReference type="InterPro" id="IPR006314">
    <property type="entry name" value="Dyp_peroxidase"/>
</dbReference>
<dbReference type="InterPro" id="IPR011008">
    <property type="entry name" value="Dimeric_a/b-barrel"/>
</dbReference>
<evidence type="ECO:0000313" key="12">
    <source>
        <dbReference type="EMBL" id="KAK7437278.1"/>
    </source>
</evidence>
<dbReference type="Proteomes" id="UP001498398">
    <property type="component" value="Unassembled WGS sequence"/>
</dbReference>
<accession>A0ABR1IST8</accession>
<keyword evidence="6" id="KW-0560">Oxidoreductase</keyword>
<dbReference type="PANTHER" id="PTHR30521:SF4">
    <property type="entry name" value="DEFERROCHELATASE"/>
    <property type="match status" value="1"/>
</dbReference>
<name>A0ABR1IST8_9AGAR</name>
<evidence type="ECO:0000256" key="9">
    <source>
        <dbReference type="SAM" id="SignalP"/>
    </source>
</evidence>
<evidence type="ECO:0000256" key="1">
    <source>
        <dbReference type="ARBA" id="ARBA00001970"/>
    </source>
</evidence>
<gene>
    <name evidence="12" type="primary">DyP1_14</name>
    <name evidence="12" type="ORF">VKT23_018723</name>
</gene>
<dbReference type="SUPFAM" id="SSF54909">
    <property type="entry name" value="Dimeric alpha+beta barrel"/>
    <property type="match status" value="1"/>
</dbReference>
<dbReference type="PANTHER" id="PTHR30521">
    <property type="entry name" value="DEFERROCHELATASE/PEROXIDASE"/>
    <property type="match status" value="1"/>
</dbReference>